<dbReference type="InterPro" id="IPR051448">
    <property type="entry name" value="CdaR-like_regulators"/>
</dbReference>
<dbReference type="Pfam" id="PF13185">
    <property type="entry name" value="GAF_2"/>
    <property type="match status" value="1"/>
</dbReference>
<reference evidence="3 4" key="1">
    <citation type="journal article" date="2019" name="Int. J. Syst. Evol. Microbiol.">
        <title>The Global Catalogue of Microorganisms (GCM) 10K type strain sequencing project: providing services to taxonomists for standard genome sequencing and annotation.</title>
        <authorList>
            <consortium name="The Broad Institute Genomics Platform"/>
            <consortium name="The Broad Institute Genome Sequencing Center for Infectious Disease"/>
            <person name="Wu L."/>
            <person name="Ma J."/>
        </authorList>
    </citation>
    <scope>NUCLEOTIDE SEQUENCE [LARGE SCALE GENOMIC DNA]</scope>
    <source>
        <strain evidence="3 4">JCM 3272</strain>
    </source>
</reference>
<accession>A0ABN3GP02</accession>
<dbReference type="InterPro" id="IPR029016">
    <property type="entry name" value="GAF-like_dom_sf"/>
</dbReference>
<comment type="caution">
    <text evidence="3">The sequence shown here is derived from an EMBL/GenBank/DDBJ whole genome shotgun (WGS) entry which is preliminary data.</text>
</comment>
<dbReference type="InterPro" id="IPR003018">
    <property type="entry name" value="GAF"/>
</dbReference>
<comment type="similarity">
    <text evidence="1">Belongs to the CdaR family.</text>
</comment>
<organism evidence="3 4">
    <name type="scientific">Dactylosporangium salmoneum</name>
    <dbReference type="NCBI Taxonomy" id="53361"/>
    <lineage>
        <taxon>Bacteria</taxon>
        <taxon>Bacillati</taxon>
        <taxon>Actinomycetota</taxon>
        <taxon>Actinomycetes</taxon>
        <taxon>Micromonosporales</taxon>
        <taxon>Micromonosporaceae</taxon>
        <taxon>Dactylosporangium</taxon>
    </lineage>
</organism>
<proteinExistence type="inferred from homology"/>
<dbReference type="Proteomes" id="UP001501444">
    <property type="component" value="Unassembled WGS sequence"/>
</dbReference>
<dbReference type="PANTHER" id="PTHR33744">
    <property type="entry name" value="CARBOHYDRATE DIACID REGULATOR"/>
    <property type="match status" value="1"/>
</dbReference>
<dbReference type="InterPro" id="IPR042070">
    <property type="entry name" value="PucR_C-HTH_sf"/>
</dbReference>
<dbReference type="RefSeq" id="WP_344614933.1">
    <property type="nucleotide sequence ID" value="NZ_BAAARV010000040.1"/>
</dbReference>
<dbReference type="InterPro" id="IPR025736">
    <property type="entry name" value="PucR_C-HTH_dom"/>
</dbReference>
<name>A0ABN3GP02_9ACTN</name>
<evidence type="ECO:0000259" key="2">
    <source>
        <dbReference type="SMART" id="SM00065"/>
    </source>
</evidence>
<dbReference type="InterPro" id="IPR041522">
    <property type="entry name" value="CdaR_GGDEF"/>
</dbReference>
<dbReference type="EMBL" id="BAAARV010000040">
    <property type="protein sequence ID" value="GAA2357029.1"/>
    <property type="molecule type" value="Genomic_DNA"/>
</dbReference>
<evidence type="ECO:0000313" key="3">
    <source>
        <dbReference type="EMBL" id="GAA2357029.1"/>
    </source>
</evidence>
<dbReference type="SMART" id="SM00065">
    <property type="entry name" value="GAF"/>
    <property type="match status" value="1"/>
</dbReference>
<evidence type="ECO:0000256" key="1">
    <source>
        <dbReference type="ARBA" id="ARBA00006754"/>
    </source>
</evidence>
<dbReference type="SUPFAM" id="SSF55781">
    <property type="entry name" value="GAF domain-like"/>
    <property type="match status" value="1"/>
</dbReference>
<protein>
    <submittedName>
        <fullName evidence="3">Helix-turn-helix domain-containing protein</fullName>
    </submittedName>
</protein>
<keyword evidence="4" id="KW-1185">Reference proteome</keyword>
<feature type="domain" description="GAF" evidence="2">
    <location>
        <begin position="35"/>
        <end position="188"/>
    </location>
</feature>
<dbReference type="Gene3D" id="1.10.10.2840">
    <property type="entry name" value="PucR C-terminal helix-turn-helix domain"/>
    <property type="match status" value="1"/>
</dbReference>
<sequence length="573" mass="59485">MRPPLALPGGPLGHDDSRGLAVLVDAARDLAIGGDVAALLPVAARHARRLLGLALAFVAVLDDERGELTVRAVDGMASGLAPGRRLPRDEGLAARALCAPGPCWTADATDPADAAAGTGLPAAEELRAVIAVRLGHGTGRFGRRPYGVLYIADRRARAFTAAECALLGSLAELAGAAIEKARLLERTAARLSGLENTTARTAARLGRAQALGAAHQDLIELAVSAADPQDFADEAGRRLGAAVALLDLDGRTVGAGCGPEADAEAVATEGAAEVAVPVAAGGRPLGTLLVRAGRGLGADERQLLPLVAQAAAVVLRQHAGAAAEEHARDDLLDDLLSMPPRSRRRLERAARRLRVDLDRPHVVLVARLEANGGPRRATWAAHAWRAGGLSGVRDGHLVVVTPGTDPGAAARSATEQLSARLGAPVTVGAAGPVCGVTAVAGGHREAMRCLEALTALELTGRGASERELGFLGVLLSGRHGVDEFVDSVLGPVLDHDRRRPTDLVRTLDAYFAANGSPTNAAERLHVHPNTVARRLERVKELLGPDWQRPVQALDVHLALRLFRLRDALSGEAG</sequence>
<dbReference type="PANTHER" id="PTHR33744:SF1">
    <property type="entry name" value="DNA-BINDING TRANSCRIPTIONAL ACTIVATOR ADER"/>
    <property type="match status" value="1"/>
</dbReference>
<gene>
    <name evidence="3" type="ORF">GCM10010170_050150</name>
</gene>
<dbReference type="Gene3D" id="3.30.450.40">
    <property type="match status" value="1"/>
</dbReference>
<dbReference type="Pfam" id="PF13556">
    <property type="entry name" value="HTH_30"/>
    <property type="match status" value="1"/>
</dbReference>
<evidence type="ECO:0000313" key="4">
    <source>
        <dbReference type="Proteomes" id="UP001501444"/>
    </source>
</evidence>
<dbReference type="Pfam" id="PF17853">
    <property type="entry name" value="GGDEF_2"/>
    <property type="match status" value="1"/>
</dbReference>